<dbReference type="Proteomes" id="UP000694005">
    <property type="component" value="Chromosome A02"/>
</dbReference>
<gene>
    <name evidence="2" type="ORF">BRAPAZ1V2_A02P18680.2</name>
</gene>
<name>A0A8D9LZR0_BRACM</name>
<reference evidence="2 3" key="1">
    <citation type="submission" date="2021-07" db="EMBL/GenBank/DDBJ databases">
        <authorList>
            <consortium name="Genoscope - CEA"/>
            <person name="William W."/>
        </authorList>
    </citation>
    <scope>NUCLEOTIDE SEQUENCE [LARGE SCALE GENOMIC DNA]</scope>
</reference>
<feature type="compositionally biased region" description="Polar residues" evidence="1">
    <location>
        <begin position="11"/>
        <end position="25"/>
    </location>
</feature>
<organism evidence="2 3">
    <name type="scientific">Brassica campestris</name>
    <name type="common">Field mustard</name>
    <dbReference type="NCBI Taxonomy" id="3711"/>
    <lineage>
        <taxon>Eukaryota</taxon>
        <taxon>Viridiplantae</taxon>
        <taxon>Streptophyta</taxon>
        <taxon>Embryophyta</taxon>
        <taxon>Tracheophyta</taxon>
        <taxon>Spermatophyta</taxon>
        <taxon>Magnoliopsida</taxon>
        <taxon>eudicotyledons</taxon>
        <taxon>Gunneridae</taxon>
        <taxon>Pentapetalae</taxon>
        <taxon>rosids</taxon>
        <taxon>malvids</taxon>
        <taxon>Brassicales</taxon>
        <taxon>Brassicaceae</taxon>
        <taxon>Brassiceae</taxon>
        <taxon>Brassica</taxon>
    </lineage>
</organism>
<protein>
    <submittedName>
        <fullName evidence="2">Uncharacterized protein</fullName>
    </submittedName>
</protein>
<evidence type="ECO:0000313" key="2">
    <source>
        <dbReference type="EMBL" id="CAG7892916.1"/>
    </source>
</evidence>
<sequence>MQGDDRGTAHRVSTSSPSLSRQKTAINKREYESTHSDDDQRHAVAAEALSSANFRFIEILGFTST</sequence>
<evidence type="ECO:0000313" key="3">
    <source>
        <dbReference type="Proteomes" id="UP000694005"/>
    </source>
</evidence>
<evidence type="ECO:0000256" key="1">
    <source>
        <dbReference type="SAM" id="MobiDB-lite"/>
    </source>
</evidence>
<accession>A0A8D9LZR0</accession>
<dbReference type="AlphaFoldDB" id="A0A8D9LZR0"/>
<proteinExistence type="predicted"/>
<dbReference type="Gramene" id="A02p18680.2_BraZ1">
    <property type="protein sequence ID" value="A02p18680.2_BraZ1.CDS"/>
    <property type="gene ID" value="A02g18680.2_BraZ1"/>
</dbReference>
<feature type="region of interest" description="Disordered" evidence="1">
    <location>
        <begin position="1"/>
        <end position="42"/>
    </location>
</feature>
<dbReference type="EMBL" id="LS974618">
    <property type="protein sequence ID" value="CAG7892916.1"/>
    <property type="molecule type" value="Genomic_DNA"/>
</dbReference>
<feature type="compositionally biased region" description="Basic and acidic residues" evidence="1">
    <location>
        <begin position="27"/>
        <end position="42"/>
    </location>
</feature>